<dbReference type="RefSeq" id="WP_264205584.1">
    <property type="nucleotide sequence ID" value="NZ_JAOZEW010000005.1"/>
</dbReference>
<dbReference type="Proteomes" id="UP001151079">
    <property type="component" value="Unassembled WGS sequence"/>
</dbReference>
<accession>A0A9X3BY67</accession>
<dbReference type="Gene3D" id="3.40.50.20">
    <property type="match status" value="1"/>
</dbReference>
<keyword evidence="6" id="KW-1185">Reference proteome</keyword>
<comment type="similarity">
    <text evidence="1">Belongs to the transferase hexapeptide repeat family.</text>
</comment>
<dbReference type="PANTHER" id="PTHR43300:SF7">
    <property type="entry name" value="UDP-N-ACETYLBACILLOSAMINE N-ACETYLTRANSFERASE"/>
    <property type="match status" value="1"/>
</dbReference>
<gene>
    <name evidence="5" type="ORF">OIU83_07270</name>
</gene>
<evidence type="ECO:0000313" key="6">
    <source>
        <dbReference type="Proteomes" id="UP001151079"/>
    </source>
</evidence>
<comment type="caution">
    <text evidence="5">The sequence shown here is derived from an EMBL/GenBank/DDBJ whole genome shotgun (WGS) entry which is preliminary data.</text>
</comment>
<dbReference type="InterPro" id="IPR011004">
    <property type="entry name" value="Trimer_LpxA-like_sf"/>
</dbReference>
<protein>
    <submittedName>
        <fullName evidence="5">Acetyltransferase</fullName>
    </submittedName>
</protein>
<dbReference type="AlphaFoldDB" id="A0A9X3BY67"/>
<evidence type="ECO:0000256" key="2">
    <source>
        <dbReference type="PIRSR" id="PIRSR620019-1"/>
    </source>
</evidence>
<feature type="active site" description="Proton acceptor" evidence="2">
    <location>
        <position position="138"/>
    </location>
</feature>
<evidence type="ECO:0000256" key="3">
    <source>
        <dbReference type="PIRSR" id="PIRSR620019-2"/>
    </source>
</evidence>
<dbReference type="InterPro" id="IPR050179">
    <property type="entry name" value="Trans_hexapeptide_repeat"/>
</dbReference>
<dbReference type="Pfam" id="PF17836">
    <property type="entry name" value="PglD_N"/>
    <property type="match status" value="1"/>
</dbReference>
<evidence type="ECO:0000256" key="1">
    <source>
        <dbReference type="ARBA" id="ARBA00007274"/>
    </source>
</evidence>
<dbReference type="EMBL" id="JAOZEW010000005">
    <property type="protein sequence ID" value="MCV9927446.1"/>
    <property type="molecule type" value="Genomic_DNA"/>
</dbReference>
<feature type="binding site" evidence="3">
    <location>
        <position position="168"/>
    </location>
    <ligand>
        <name>acetyl-CoA</name>
        <dbReference type="ChEBI" id="CHEBI:57288"/>
    </ligand>
</feature>
<dbReference type="InterPro" id="IPR041561">
    <property type="entry name" value="PglD_N"/>
</dbReference>
<evidence type="ECO:0000259" key="4">
    <source>
        <dbReference type="Pfam" id="PF17836"/>
    </source>
</evidence>
<organism evidence="5 6">
    <name type="scientific">Flavobacterium shii</name>
    <dbReference type="NCBI Taxonomy" id="2987687"/>
    <lineage>
        <taxon>Bacteria</taxon>
        <taxon>Pseudomonadati</taxon>
        <taxon>Bacteroidota</taxon>
        <taxon>Flavobacteriia</taxon>
        <taxon>Flavobacteriales</taxon>
        <taxon>Flavobacteriaceae</taxon>
        <taxon>Flavobacterium</taxon>
    </lineage>
</organism>
<dbReference type="NCBIfam" id="TIGR03570">
    <property type="entry name" value="NeuD_NnaD"/>
    <property type="match status" value="1"/>
</dbReference>
<name>A0A9X3BY67_9FLAO</name>
<dbReference type="CDD" id="cd03360">
    <property type="entry name" value="LbH_AT_putative"/>
    <property type="match status" value="1"/>
</dbReference>
<reference evidence="5" key="1">
    <citation type="submission" date="2022-10" db="EMBL/GenBank/DDBJ databases">
        <title>Two novel species of Flavobacterium.</title>
        <authorList>
            <person name="Liu Q."/>
            <person name="Xin Y.-H."/>
        </authorList>
    </citation>
    <scope>NUCLEOTIDE SEQUENCE</scope>
    <source>
        <strain evidence="5">LS1R49</strain>
    </source>
</reference>
<dbReference type="InterPro" id="IPR020019">
    <property type="entry name" value="AcTrfase_PglD-like"/>
</dbReference>
<feature type="site" description="Increases basicity of active site His" evidence="2">
    <location>
        <position position="139"/>
    </location>
</feature>
<sequence>MKTLAIIGAGDLGQQIAHFALSDQQYKKVVFFDDFSIKKSVNSIPVIGKTADIEKAFVLKQFDELLIGIGYKHLDVKKHLFERLENKIPFGKLIHSTAWVDSTAIIESGSVIYPGCVIDARVIIKKNSVLNISCSIAHDTTIGKHTFLSPRVAVAGFVTIEELCFLGINSTVIDNINIINNTQIGAGSLVVKSIVKCGLYIGNPLRFIR</sequence>
<feature type="domain" description="PglD N-terminal" evidence="4">
    <location>
        <begin position="4"/>
        <end position="83"/>
    </location>
</feature>
<dbReference type="PANTHER" id="PTHR43300">
    <property type="entry name" value="ACETYLTRANSFERASE"/>
    <property type="match status" value="1"/>
</dbReference>
<feature type="binding site" evidence="3">
    <location>
        <begin position="33"/>
        <end position="34"/>
    </location>
    <ligand>
        <name>substrate</name>
    </ligand>
</feature>
<dbReference type="Gene3D" id="2.160.10.10">
    <property type="entry name" value="Hexapeptide repeat proteins"/>
    <property type="match status" value="2"/>
</dbReference>
<evidence type="ECO:0000313" key="5">
    <source>
        <dbReference type="EMBL" id="MCV9927446.1"/>
    </source>
</evidence>
<proteinExistence type="inferred from homology"/>
<dbReference type="SUPFAM" id="SSF51161">
    <property type="entry name" value="Trimeric LpxA-like enzymes"/>
    <property type="match status" value="1"/>
</dbReference>